<keyword evidence="4 6" id="KW-0694">RNA-binding</keyword>
<dbReference type="EMBL" id="JANBOH010000270">
    <property type="protein sequence ID" value="KAJ1643304.1"/>
    <property type="molecule type" value="Genomic_DNA"/>
</dbReference>
<evidence type="ECO:0000256" key="5">
    <source>
        <dbReference type="ARBA" id="ARBA00023187"/>
    </source>
</evidence>
<organism evidence="9 10">
    <name type="scientific">Coemansia asiatica</name>
    <dbReference type="NCBI Taxonomy" id="1052880"/>
    <lineage>
        <taxon>Eukaryota</taxon>
        <taxon>Fungi</taxon>
        <taxon>Fungi incertae sedis</taxon>
        <taxon>Zoopagomycota</taxon>
        <taxon>Kickxellomycotina</taxon>
        <taxon>Kickxellomycetes</taxon>
        <taxon>Kickxellales</taxon>
        <taxon>Kickxellaceae</taxon>
        <taxon>Coemansia</taxon>
    </lineage>
</organism>
<dbReference type="SUPFAM" id="SSF54928">
    <property type="entry name" value="RNA-binding domain, RBD"/>
    <property type="match status" value="2"/>
</dbReference>
<dbReference type="Proteomes" id="UP001145021">
    <property type="component" value="Unassembled WGS sequence"/>
</dbReference>
<dbReference type="Pfam" id="PF00076">
    <property type="entry name" value="RRM_1"/>
    <property type="match status" value="1"/>
</dbReference>
<dbReference type="InterPro" id="IPR034392">
    <property type="entry name" value="TatSF1-like_RRM1"/>
</dbReference>
<keyword evidence="10" id="KW-1185">Reference proteome</keyword>
<proteinExistence type="inferred from homology"/>
<keyword evidence="5" id="KW-0508">mRNA splicing</keyword>
<evidence type="ECO:0000256" key="4">
    <source>
        <dbReference type="ARBA" id="ARBA00022884"/>
    </source>
</evidence>
<dbReference type="PANTHER" id="PTHR15608">
    <property type="entry name" value="SPLICING FACTOR U2AF-ASSOCIATED PROTEIN 2"/>
    <property type="match status" value="1"/>
</dbReference>
<sequence length="301" mass="34024">MPTPNFPKFEDFKTDKRVQYIEETESYVFTDPTDGLEYEYDSNRGAWFPMWNEALVEQQQSAYGADAVETAKTDASDSSTTRPKGREASKRKLRENTRVYVSGLPLDTTEKEVADYFSQCGAIMPDLATNKPRIKLYRDADGELKGDALVAYFKAPSVQLAIDILGDSQFRSTDPGRISVQEARFESKNDNGATESEAAKRPRVDPKLLQKQIARMERKLDWADEEKPVSDRYKRTVILEHMFTLEELQEDVTLLLDLAEDVRSECEKLGVVTSVKVFDLSEEGAIAVKFKSENSAIACVK</sequence>
<gene>
    <name evidence="9" type="ORF">LPJ64_004905</name>
</gene>
<dbReference type="InterPro" id="IPR034393">
    <property type="entry name" value="TatSF1-like"/>
</dbReference>
<accession>A0A9W7XFC8</accession>
<keyword evidence="2" id="KW-0507">mRNA processing</keyword>
<name>A0A9W7XFC8_9FUNG</name>
<dbReference type="CDD" id="cd12281">
    <property type="entry name" value="RRM1_TatSF1_like"/>
    <property type="match status" value="1"/>
</dbReference>
<evidence type="ECO:0000256" key="3">
    <source>
        <dbReference type="ARBA" id="ARBA00022737"/>
    </source>
</evidence>
<feature type="non-terminal residue" evidence="9">
    <location>
        <position position="1"/>
    </location>
</feature>
<evidence type="ECO:0000256" key="2">
    <source>
        <dbReference type="ARBA" id="ARBA00022664"/>
    </source>
</evidence>
<evidence type="ECO:0000256" key="1">
    <source>
        <dbReference type="ARBA" id="ARBA00007747"/>
    </source>
</evidence>
<dbReference type="PANTHER" id="PTHR15608:SF0">
    <property type="entry name" value="HIV TAT-SPECIFIC FACTOR 1"/>
    <property type="match status" value="1"/>
</dbReference>
<dbReference type="AlphaFoldDB" id="A0A9W7XFC8"/>
<dbReference type="GO" id="GO:0003723">
    <property type="term" value="F:RNA binding"/>
    <property type="evidence" value="ECO:0007669"/>
    <property type="project" value="UniProtKB-UniRule"/>
</dbReference>
<dbReference type="GO" id="GO:0005684">
    <property type="term" value="C:U2-type spliceosomal complex"/>
    <property type="evidence" value="ECO:0007669"/>
    <property type="project" value="TreeGrafter"/>
</dbReference>
<dbReference type="GO" id="GO:0005686">
    <property type="term" value="C:U2 snRNP"/>
    <property type="evidence" value="ECO:0007669"/>
    <property type="project" value="TreeGrafter"/>
</dbReference>
<dbReference type="PROSITE" id="PS50102">
    <property type="entry name" value="RRM"/>
    <property type="match status" value="1"/>
</dbReference>
<dbReference type="Gene3D" id="3.30.70.330">
    <property type="match status" value="2"/>
</dbReference>
<feature type="region of interest" description="Disordered" evidence="7">
    <location>
        <begin position="63"/>
        <end position="92"/>
    </location>
</feature>
<dbReference type="InterPro" id="IPR000504">
    <property type="entry name" value="RRM_dom"/>
</dbReference>
<reference evidence="9" key="1">
    <citation type="submission" date="2022-07" db="EMBL/GenBank/DDBJ databases">
        <title>Phylogenomic reconstructions and comparative analyses of Kickxellomycotina fungi.</title>
        <authorList>
            <person name="Reynolds N.K."/>
            <person name="Stajich J.E."/>
            <person name="Barry K."/>
            <person name="Grigoriev I.V."/>
            <person name="Crous P."/>
            <person name="Smith M.E."/>
        </authorList>
    </citation>
    <scope>NUCLEOTIDE SEQUENCE</scope>
    <source>
        <strain evidence="9">NBRC 105413</strain>
    </source>
</reference>
<protein>
    <recommendedName>
        <fullName evidence="8">RRM domain-containing protein</fullName>
    </recommendedName>
</protein>
<evidence type="ECO:0000313" key="10">
    <source>
        <dbReference type="Proteomes" id="UP001145021"/>
    </source>
</evidence>
<evidence type="ECO:0000313" key="9">
    <source>
        <dbReference type="EMBL" id="KAJ1643304.1"/>
    </source>
</evidence>
<evidence type="ECO:0000256" key="6">
    <source>
        <dbReference type="PROSITE-ProRule" id="PRU00176"/>
    </source>
</evidence>
<dbReference type="SMART" id="SM00360">
    <property type="entry name" value="RRM"/>
    <property type="match status" value="1"/>
</dbReference>
<feature type="region of interest" description="Disordered" evidence="7">
    <location>
        <begin position="182"/>
        <end position="202"/>
    </location>
</feature>
<dbReference type="CDD" id="cd12285">
    <property type="entry name" value="RRM3_RBM39_like"/>
    <property type="match status" value="1"/>
</dbReference>
<evidence type="ECO:0000259" key="8">
    <source>
        <dbReference type="PROSITE" id="PS50102"/>
    </source>
</evidence>
<keyword evidence="3" id="KW-0677">Repeat</keyword>
<evidence type="ECO:0000256" key="7">
    <source>
        <dbReference type="SAM" id="MobiDB-lite"/>
    </source>
</evidence>
<feature type="domain" description="RRM" evidence="8">
    <location>
        <begin position="97"/>
        <end position="185"/>
    </location>
</feature>
<dbReference type="InterPro" id="IPR035979">
    <property type="entry name" value="RBD_domain_sf"/>
</dbReference>
<dbReference type="GO" id="GO:0000398">
    <property type="term" value="P:mRNA splicing, via spliceosome"/>
    <property type="evidence" value="ECO:0007669"/>
    <property type="project" value="InterPro"/>
</dbReference>
<dbReference type="InterPro" id="IPR012677">
    <property type="entry name" value="Nucleotide-bd_a/b_plait_sf"/>
</dbReference>
<dbReference type="FunFam" id="3.30.70.330:FF:000105">
    <property type="entry name" value="HIV Tat-specific factor 1 homolog"/>
    <property type="match status" value="1"/>
</dbReference>
<comment type="caution">
    <text evidence="9">The sequence shown here is derived from an EMBL/GenBank/DDBJ whole genome shotgun (WGS) entry which is preliminary data.</text>
</comment>
<comment type="similarity">
    <text evidence="1">Belongs to the HTATSF1 family.</text>
</comment>